<feature type="region of interest" description="Disordered" evidence="1">
    <location>
        <begin position="20"/>
        <end position="41"/>
    </location>
</feature>
<sequence>MRPAALLALISALLIAPARGEDAPSQEQPVQEKPTQAYGEDHPSCLEWTDGCLVCARQDDGAAACSMVGAACLPAAVSCLQTK</sequence>
<dbReference type="AlphaFoldDB" id="A0A2D2D1S2"/>
<dbReference type="RefSeq" id="WP_003611894.1">
    <property type="nucleotide sequence ID" value="NZ_ADVE02000001.1"/>
</dbReference>
<dbReference type="STRING" id="595536.GCA_000178815_02305"/>
<evidence type="ECO:0000313" key="4">
    <source>
        <dbReference type="Proteomes" id="UP000230709"/>
    </source>
</evidence>
<feature type="signal peptide" evidence="2">
    <location>
        <begin position="1"/>
        <end position="20"/>
    </location>
</feature>
<dbReference type="Proteomes" id="UP000230709">
    <property type="component" value="Chromosome"/>
</dbReference>
<accession>A0A2D2D1S2</accession>
<organism evidence="3 4">
    <name type="scientific">Methylosinus trichosporium (strain ATCC 35070 / NCIMB 11131 / UNIQEM 75 / OB3b)</name>
    <dbReference type="NCBI Taxonomy" id="595536"/>
    <lineage>
        <taxon>Bacteria</taxon>
        <taxon>Pseudomonadati</taxon>
        <taxon>Pseudomonadota</taxon>
        <taxon>Alphaproteobacteria</taxon>
        <taxon>Hyphomicrobiales</taxon>
        <taxon>Methylocystaceae</taxon>
        <taxon>Methylosinus</taxon>
    </lineage>
</organism>
<proteinExistence type="predicted"/>
<evidence type="ECO:0000256" key="1">
    <source>
        <dbReference type="SAM" id="MobiDB-lite"/>
    </source>
</evidence>
<protein>
    <submittedName>
        <fullName evidence="3">Uncharacterized protein</fullName>
    </submittedName>
</protein>
<feature type="chain" id="PRO_5013756670" evidence="2">
    <location>
        <begin position="21"/>
        <end position="83"/>
    </location>
</feature>
<keyword evidence="2" id="KW-0732">Signal</keyword>
<reference evidence="4" key="1">
    <citation type="submission" date="2017-10" db="EMBL/GenBank/DDBJ databases">
        <title>Completed PacBio SMRT sequence of Methylosinus trichosporium OB3b reveals presence of a third large plasmid.</title>
        <authorList>
            <person name="Charles T.C."/>
            <person name="Lynch M.D.J."/>
            <person name="Heil J.R."/>
            <person name="Cheng J."/>
        </authorList>
    </citation>
    <scope>NUCLEOTIDE SEQUENCE [LARGE SCALE GENOMIC DNA]</scope>
    <source>
        <strain evidence="4">OB3b</strain>
    </source>
</reference>
<name>A0A2D2D1S2_METT3</name>
<dbReference type="EMBL" id="CP023737">
    <property type="protein sequence ID" value="ATQ68930.1"/>
    <property type="molecule type" value="Genomic_DNA"/>
</dbReference>
<keyword evidence="4" id="KW-1185">Reference proteome</keyword>
<evidence type="ECO:0000313" key="3">
    <source>
        <dbReference type="EMBL" id="ATQ68930.1"/>
    </source>
</evidence>
<evidence type="ECO:0000256" key="2">
    <source>
        <dbReference type="SAM" id="SignalP"/>
    </source>
</evidence>
<dbReference type="KEGG" id="mtw:CQW49_14330"/>
<gene>
    <name evidence="3" type="ORF">CQW49_14330</name>
</gene>